<dbReference type="PANTHER" id="PTHR34351">
    <property type="entry name" value="SLR1927 PROTEIN-RELATED"/>
    <property type="match status" value="1"/>
</dbReference>
<evidence type="ECO:0000256" key="1">
    <source>
        <dbReference type="SAM" id="Phobius"/>
    </source>
</evidence>
<organism evidence="3 4">
    <name type="scientific">Kibdelosporangium aridum</name>
    <dbReference type="NCBI Taxonomy" id="2030"/>
    <lineage>
        <taxon>Bacteria</taxon>
        <taxon>Bacillati</taxon>
        <taxon>Actinomycetota</taxon>
        <taxon>Actinomycetes</taxon>
        <taxon>Pseudonocardiales</taxon>
        <taxon>Pseudonocardiaceae</taxon>
        <taxon>Kibdelosporangium</taxon>
    </lineage>
</organism>
<accession>A0A1W2A0Y2</accession>
<sequence length="381" mass="40599">MPTKSGVAMAVSAVVLLALGWLADYPELIALGFAALATLAVAGAWMALRPDLSAVREVRPQRVSEGEKAMGVITLTNESKRRSPPILASEQMANRQVQVPIPSLAGGSDHTTTYYLPTNRRGIYQVGPMSIGHTDPLRLMRVGTVFSAFSTLYVHPRLLNVEPVPTGQTRDMDGPTSSYSPQGGVAFHSLREYVPGDDWRLIHWKSTARTGQMMVRHNVVPNQPRLMVVLDTNSLGYSEESFEAAVSAAASLAMAAIRGGFPLELRTTSGGVAASDKAYDGAVAALDLLAAAKATREDPGLAALPSMVAADDSVALGVVTGTPDPRTLGVLPTVRRHFLMASLIQFASRFNAPPTPLNGVVSLTVRTADEFADAWNKLVRT</sequence>
<feature type="transmembrane region" description="Helical" evidence="1">
    <location>
        <begin position="29"/>
        <end position="48"/>
    </location>
</feature>
<keyword evidence="4" id="KW-1185">Reference proteome</keyword>
<evidence type="ECO:0000313" key="4">
    <source>
        <dbReference type="Proteomes" id="UP000192674"/>
    </source>
</evidence>
<gene>
    <name evidence="3" type="ORF">SAMN05661093_00491</name>
</gene>
<dbReference type="OrthoDB" id="9812729at2"/>
<dbReference type="AlphaFoldDB" id="A0A1W2A0Y2"/>
<evidence type="ECO:0000313" key="3">
    <source>
        <dbReference type="EMBL" id="SMC54347.1"/>
    </source>
</evidence>
<dbReference type="InterPro" id="IPR002881">
    <property type="entry name" value="DUF58"/>
</dbReference>
<keyword evidence="1" id="KW-0812">Transmembrane</keyword>
<dbReference type="EMBL" id="FWXV01000001">
    <property type="protein sequence ID" value="SMC54347.1"/>
    <property type="molecule type" value="Genomic_DNA"/>
</dbReference>
<feature type="domain" description="DUF58" evidence="2">
    <location>
        <begin position="190"/>
        <end position="261"/>
    </location>
</feature>
<evidence type="ECO:0000259" key="2">
    <source>
        <dbReference type="Pfam" id="PF01882"/>
    </source>
</evidence>
<dbReference type="PANTHER" id="PTHR34351:SF1">
    <property type="entry name" value="SLR1927 PROTEIN"/>
    <property type="match status" value="1"/>
</dbReference>
<dbReference type="Pfam" id="PF01882">
    <property type="entry name" value="DUF58"/>
    <property type="match status" value="1"/>
</dbReference>
<keyword evidence="1" id="KW-1133">Transmembrane helix</keyword>
<feature type="transmembrane region" description="Helical" evidence="1">
    <location>
        <begin position="7"/>
        <end position="23"/>
    </location>
</feature>
<name>A0A1W2A0Y2_KIBAR</name>
<proteinExistence type="predicted"/>
<reference evidence="3 4" key="1">
    <citation type="submission" date="2017-04" db="EMBL/GenBank/DDBJ databases">
        <authorList>
            <person name="Afonso C.L."/>
            <person name="Miller P.J."/>
            <person name="Scott M.A."/>
            <person name="Spackman E."/>
            <person name="Goraichik I."/>
            <person name="Dimitrov K.M."/>
            <person name="Suarez D.L."/>
            <person name="Swayne D.E."/>
        </authorList>
    </citation>
    <scope>NUCLEOTIDE SEQUENCE [LARGE SCALE GENOMIC DNA]</scope>
    <source>
        <strain evidence="3 4">DSM 43828</strain>
    </source>
</reference>
<dbReference type="RefSeq" id="WP_084424369.1">
    <property type="nucleotide sequence ID" value="NZ_FWXV01000001.1"/>
</dbReference>
<keyword evidence="1" id="KW-0472">Membrane</keyword>
<dbReference type="Proteomes" id="UP000192674">
    <property type="component" value="Unassembled WGS sequence"/>
</dbReference>
<protein>
    <submittedName>
        <fullName evidence="3">Uncharacterized conserved protein, DUF58 family, contains vWF domain</fullName>
    </submittedName>
</protein>